<evidence type="ECO:0000313" key="1">
    <source>
        <dbReference type="EMBL" id="UOR07198.1"/>
    </source>
</evidence>
<keyword evidence="2" id="KW-1185">Reference proteome</keyword>
<name>A0A8T9SYP2_9BACT</name>
<proteinExistence type="predicted"/>
<dbReference type="AlphaFoldDB" id="A0A8T9SYP2"/>
<evidence type="ECO:0000313" key="2">
    <source>
        <dbReference type="Proteomes" id="UP000829925"/>
    </source>
</evidence>
<organism evidence="1 2">
    <name type="scientific">Hymenobacter aerilatus</name>
    <dbReference type="NCBI Taxonomy" id="2932251"/>
    <lineage>
        <taxon>Bacteria</taxon>
        <taxon>Pseudomonadati</taxon>
        <taxon>Bacteroidota</taxon>
        <taxon>Cytophagia</taxon>
        <taxon>Cytophagales</taxon>
        <taxon>Hymenobacteraceae</taxon>
        <taxon>Hymenobacter</taxon>
    </lineage>
</organism>
<dbReference type="KEGG" id="haei:MUN82_08885"/>
<dbReference type="RefSeq" id="WP_245096769.1">
    <property type="nucleotide sequence ID" value="NZ_CP095053.1"/>
</dbReference>
<protein>
    <submittedName>
        <fullName evidence="1">Uncharacterized protein</fullName>
    </submittedName>
</protein>
<reference evidence="1 2" key="1">
    <citation type="submission" date="2022-04" db="EMBL/GenBank/DDBJ databases">
        <title>Hymenobacter sp. isolated from the air.</title>
        <authorList>
            <person name="Won M."/>
            <person name="Lee C.-M."/>
            <person name="Woen H.-Y."/>
            <person name="Kwon S.-W."/>
        </authorList>
    </citation>
    <scope>NUCLEOTIDE SEQUENCE [LARGE SCALE GENOMIC DNA]</scope>
    <source>
        <strain evidence="2">5413 J-13</strain>
    </source>
</reference>
<gene>
    <name evidence="1" type="ORF">MUN82_08885</name>
</gene>
<dbReference type="Proteomes" id="UP000829925">
    <property type="component" value="Chromosome"/>
</dbReference>
<dbReference type="EMBL" id="CP095053">
    <property type="protein sequence ID" value="UOR07198.1"/>
    <property type="molecule type" value="Genomic_DNA"/>
</dbReference>
<sequence>MATPLNHLIETRQTELQRAYDMARAQQAQCDRKIRELMEQREQATTMIQRCYARALEQGVAHIL</sequence>
<accession>A0A8T9SYP2</accession>